<dbReference type="InterPro" id="IPR001851">
    <property type="entry name" value="ABC_transp_permease"/>
</dbReference>
<feature type="transmembrane region" description="Helical" evidence="6">
    <location>
        <begin position="149"/>
        <end position="171"/>
    </location>
</feature>
<feature type="transmembrane region" description="Helical" evidence="6">
    <location>
        <begin position="62"/>
        <end position="83"/>
    </location>
</feature>
<gene>
    <name evidence="7" type="ORF">UFOPK3773_00665</name>
</gene>
<keyword evidence="3 6" id="KW-0812">Transmembrane</keyword>
<dbReference type="GO" id="GO:0005886">
    <property type="term" value="C:plasma membrane"/>
    <property type="evidence" value="ECO:0007669"/>
    <property type="project" value="UniProtKB-SubCell"/>
</dbReference>
<dbReference type="AlphaFoldDB" id="A0A6J7J403"/>
<proteinExistence type="predicted"/>
<evidence type="ECO:0000256" key="3">
    <source>
        <dbReference type="ARBA" id="ARBA00022692"/>
    </source>
</evidence>
<feature type="transmembrane region" description="Helical" evidence="6">
    <location>
        <begin position="247"/>
        <end position="266"/>
    </location>
</feature>
<feature type="transmembrane region" description="Helical" evidence="6">
    <location>
        <begin position="321"/>
        <end position="343"/>
    </location>
</feature>
<feature type="transmembrane region" description="Helical" evidence="6">
    <location>
        <begin position="191"/>
        <end position="217"/>
    </location>
</feature>
<dbReference type="PANTHER" id="PTHR47089:SF1">
    <property type="entry name" value="GUANOSINE ABC TRANSPORTER PERMEASE PROTEIN NUPP"/>
    <property type="match status" value="1"/>
</dbReference>
<keyword evidence="5 6" id="KW-0472">Membrane</keyword>
<dbReference type="GO" id="GO:0022857">
    <property type="term" value="F:transmembrane transporter activity"/>
    <property type="evidence" value="ECO:0007669"/>
    <property type="project" value="InterPro"/>
</dbReference>
<dbReference type="CDD" id="cd06580">
    <property type="entry name" value="TM_PBP1_transp_TpRbsC_like"/>
    <property type="match status" value="1"/>
</dbReference>
<protein>
    <submittedName>
        <fullName evidence="7">Unannotated protein</fullName>
    </submittedName>
</protein>
<accession>A0A6J7J403</accession>
<dbReference type="Pfam" id="PF02653">
    <property type="entry name" value="BPD_transp_2"/>
    <property type="match status" value="1"/>
</dbReference>
<evidence type="ECO:0000256" key="2">
    <source>
        <dbReference type="ARBA" id="ARBA00022475"/>
    </source>
</evidence>
<evidence type="ECO:0000256" key="5">
    <source>
        <dbReference type="ARBA" id="ARBA00023136"/>
    </source>
</evidence>
<name>A0A6J7J403_9ZZZZ</name>
<evidence type="ECO:0000256" key="4">
    <source>
        <dbReference type="ARBA" id="ARBA00022989"/>
    </source>
</evidence>
<evidence type="ECO:0000256" key="6">
    <source>
        <dbReference type="SAM" id="Phobius"/>
    </source>
</evidence>
<feature type="transmembrane region" description="Helical" evidence="6">
    <location>
        <begin position="90"/>
        <end position="110"/>
    </location>
</feature>
<feature type="transmembrane region" description="Helical" evidence="6">
    <location>
        <begin position="286"/>
        <end position="309"/>
    </location>
</feature>
<feature type="transmembrane region" description="Helical" evidence="6">
    <location>
        <begin position="20"/>
        <end position="42"/>
    </location>
</feature>
<comment type="subcellular location">
    <subcellularLocation>
        <location evidence="1">Cell membrane</location>
        <topology evidence="1">Multi-pass membrane protein</topology>
    </subcellularLocation>
</comment>
<feature type="transmembrane region" description="Helical" evidence="6">
    <location>
        <begin position="116"/>
        <end position="137"/>
    </location>
</feature>
<sequence length="368" mass="38656">MPLSVRWERRGSVSTARRVAIPIVAIMLALAVGAVVLWIAGISPGAAYRSMVEASLGSGRGLAATLMRAAPLMLTGLAVAFALRMQLWNIGAEGQLLLGATGATAVYFAFPSLPGWVLMPLAAVAAVLAGGLWATIAAVPRALIGLNEIITTLFLNYIALRFVSLLVYGPWQDPAGKGFAYSKPIPSQGMMGFLWGTDVTTGVALSLVFVAVGWYAIARTRWGFSTEILGGNPSAGIYLQLPAKSRVISVMLVSGGIAGMAGFLQLTAVTGRLQPDIASGYGYTGILLAFLAGRYLLMIPVVAVLFSALIQGGYSLQTDGLSNSISVIIQCVIILFVLIAGAASSYRLRVAWRPRPQQRSTSPRTVAP</sequence>
<dbReference type="EMBL" id="CAFBNF010000051">
    <property type="protein sequence ID" value="CAB4937945.1"/>
    <property type="molecule type" value="Genomic_DNA"/>
</dbReference>
<keyword evidence="2" id="KW-1003">Cell membrane</keyword>
<evidence type="ECO:0000256" key="1">
    <source>
        <dbReference type="ARBA" id="ARBA00004651"/>
    </source>
</evidence>
<organism evidence="7">
    <name type="scientific">freshwater metagenome</name>
    <dbReference type="NCBI Taxonomy" id="449393"/>
    <lineage>
        <taxon>unclassified sequences</taxon>
        <taxon>metagenomes</taxon>
        <taxon>ecological metagenomes</taxon>
    </lineage>
</organism>
<evidence type="ECO:0000313" key="7">
    <source>
        <dbReference type="EMBL" id="CAB4937945.1"/>
    </source>
</evidence>
<reference evidence="7" key="1">
    <citation type="submission" date="2020-05" db="EMBL/GenBank/DDBJ databases">
        <authorList>
            <person name="Chiriac C."/>
            <person name="Salcher M."/>
            <person name="Ghai R."/>
            <person name="Kavagutti S V."/>
        </authorList>
    </citation>
    <scope>NUCLEOTIDE SEQUENCE</scope>
</reference>
<keyword evidence="4 6" id="KW-1133">Transmembrane helix</keyword>
<dbReference type="PANTHER" id="PTHR47089">
    <property type="entry name" value="ABC TRANSPORTER, PERMEASE PROTEIN"/>
    <property type="match status" value="1"/>
</dbReference>